<keyword evidence="2" id="KW-0812">Transmembrane</keyword>
<evidence type="ECO:0000313" key="4">
    <source>
        <dbReference type="Proteomes" id="UP000694521"/>
    </source>
</evidence>
<feature type="compositionally biased region" description="Basic and acidic residues" evidence="1">
    <location>
        <begin position="20"/>
        <end position="31"/>
    </location>
</feature>
<feature type="region of interest" description="Disordered" evidence="1">
    <location>
        <begin position="1"/>
        <end position="36"/>
    </location>
</feature>
<keyword evidence="4" id="KW-1185">Reference proteome</keyword>
<organism evidence="3 4">
    <name type="scientific">Anser cygnoides</name>
    <name type="common">Swan goose</name>
    <dbReference type="NCBI Taxonomy" id="8845"/>
    <lineage>
        <taxon>Eukaryota</taxon>
        <taxon>Metazoa</taxon>
        <taxon>Chordata</taxon>
        <taxon>Craniata</taxon>
        <taxon>Vertebrata</taxon>
        <taxon>Euteleostomi</taxon>
        <taxon>Archelosauria</taxon>
        <taxon>Archosauria</taxon>
        <taxon>Dinosauria</taxon>
        <taxon>Saurischia</taxon>
        <taxon>Theropoda</taxon>
        <taxon>Coelurosauria</taxon>
        <taxon>Aves</taxon>
        <taxon>Neognathae</taxon>
        <taxon>Galloanserae</taxon>
        <taxon>Anseriformes</taxon>
        <taxon>Anatidae</taxon>
        <taxon>Anserinae</taxon>
        <taxon>Anser</taxon>
    </lineage>
</organism>
<dbReference type="Ensembl" id="ENSACDT00005014049.1">
    <property type="protein sequence ID" value="ENSACDP00005011654.1"/>
    <property type="gene ID" value="ENSACDG00005008570.1"/>
</dbReference>
<dbReference type="Proteomes" id="UP000694521">
    <property type="component" value="Unplaced"/>
</dbReference>
<evidence type="ECO:0000256" key="1">
    <source>
        <dbReference type="SAM" id="MobiDB-lite"/>
    </source>
</evidence>
<reference evidence="3" key="1">
    <citation type="submission" date="2025-08" db="UniProtKB">
        <authorList>
            <consortium name="Ensembl"/>
        </authorList>
    </citation>
    <scope>IDENTIFICATION</scope>
</reference>
<protein>
    <submittedName>
        <fullName evidence="3">Uncharacterized protein</fullName>
    </submittedName>
</protein>
<evidence type="ECO:0000313" key="3">
    <source>
        <dbReference type="Ensembl" id="ENSACDP00005011654.1"/>
    </source>
</evidence>
<reference evidence="3" key="2">
    <citation type="submission" date="2025-09" db="UniProtKB">
        <authorList>
            <consortium name="Ensembl"/>
        </authorList>
    </citation>
    <scope>IDENTIFICATION</scope>
</reference>
<keyword evidence="2" id="KW-0472">Membrane</keyword>
<feature type="transmembrane region" description="Helical" evidence="2">
    <location>
        <begin position="46"/>
        <end position="66"/>
    </location>
</feature>
<dbReference type="AlphaFoldDB" id="A0A8B9DSX5"/>
<proteinExistence type="predicted"/>
<accession>A0A8B9DSX5</accession>
<evidence type="ECO:0000256" key="2">
    <source>
        <dbReference type="SAM" id="Phobius"/>
    </source>
</evidence>
<name>A0A8B9DSX5_ANSCY</name>
<keyword evidence="2" id="KW-1133">Transmembrane helix</keyword>
<sequence length="144" mass="15909">MGKGACENTHPNQEEVLNPPRDEEKRYKCDSSPHGMGRKCRHVQRLLAPLCVVLSVLVVVLLVALIGESHRSIPMAGRWARDLFWGWSGEFQGFPSRMRSPPSIALSLLHGAPPFVPLFSRLYSTFPRGCPILAHPNPPTFAGG</sequence>